<keyword evidence="3" id="KW-0238">DNA-binding</keyword>
<dbReference type="GO" id="GO:0003677">
    <property type="term" value="F:DNA binding"/>
    <property type="evidence" value="ECO:0007669"/>
    <property type="project" value="UniProtKB-KW"/>
</dbReference>
<dbReference type="Pfam" id="PF00126">
    <property type="entry name" value="HTH_1"/>
    <property type="match status" value="1"/>
</dbReference>
<keyword evidence="7" id="KW-1185">Reference proteome</keyword>
<dbReference type="RefSeq" id="WP_058239316.1">
    <property type="nucleotide sequence ID" value="NZ_CYPW01000013.1"/>
</dbReference>
<dbReference type="InterPro" id="IPR036388">
    <property type="entry name" value="WH-like_DNA-bd_sf"/>
</dbReference>
<dbReference type="InterPro" id="IPR036390">
    <property type="entry name" value="WH_DNA-bd_sf"/>
</dbReference>
<comment type="similarity">
    <text evidence="1">Belongs to the LysR transcriptional regulatory family.</text>
</comment>
<organism evidence="6 7">
    <name type="scientific">Shimia marina</name>
    <dbReference type="NCBI Taxonomy" id="321267"/>
    <lineage>
        <taxon>Bacteria</taxon>
        <taxon>Pseudomonadati</taxon>
        <taxon>Pseudomonadota</taxon>
        <taxon>Alphaproteobacteria</taxon>
        <taxon>Rhodobacterales</taxon>
        <taxon>Roseobacteraceae</taxon>
    </lineage>
</organism>
<reference evidence="6 7" key="1">
    <citation type="submission" date="2015-09" db="EMBL/GenBank/DDBJ databases">
        <authorList>
            <consortium name="Swine Surveillance"/>
        </authorList>
    </citation>
    <scope>NUCLEOTIDE SEQUENCE [LARGE SCALE GENOMIC DNA]</scope>
    <source>
        <strain evidence="6 7">CECT 7688</strain>
    </source>
</reference>
<dbReference type="Gene3D" id="1.10.10.10">
    <property type="entry name" value="Winged helix-like DNA-binding domain superfamily/Winged helix DNA-binding domain"/>
    <property type="match status" value="1"/>
</dbReference>
<sequence>MPFRYTLRQLEYFVAVGKAGSIAAASDQLNVSSPSISAAITQLEVEFGVTLFVREHARGLTLTKAGHRFMERTEFVLREAELLATLAGEITGKVQGILSVGCLVTFAQIILPGLRRDFERDYPEVRIEQRELNQADIFSQLRRSELDVALTYDLDIPNDLEFQPLHDLPPYVVLGEHHALADRSALTIDDLRDFPMVLLDLPFSAEYFLSFFSEADFKPNIAERTADMSVMRSLVANGYGFSIANIRPLNTLSPDGKKLMCVPLVGDVRPMRLGLLRARAENETNTLKTFVYHCAKAVRSGTLPGLHAMHDQTH</sequence>
<evidence type="ECO:0000256" key="4">
    <source>
        <dbReference type="ARBA" id="ARBA00023163"/>
    </source>
</evidence>
<evidence type="ECO:0000256" key="1">
    <source>
        <dbReference type="ARBA" id="ARBA00009437"/>
    </source>
</evidence>
<dbReference type="CDD" id="cd08412">
    <property type="entry name" value="PBP2_PAO1_like"/>
    <property type="match status" value="1"/>
</dbReference>
<dbReference type="Gene3D" id="3.40.190.10">
    <property type="entry name" value="Periplasmic binding protein-like II"/>
    <property type="match status" value="2"/>
</dbReference>
<dbReference type="GO" id="GO:0003700">
    <property type="term" value="F:DNA-binding transcription factor activity"/>
    <property type="evidence" value="ECO:0007669"/>
    <property type="project" value="InterPro"/>
</dbReference>
<evidence type="ECO:0000313" key="7">
    <source>
        <dbReference type="Proteomes" id="UP000054823"/>
    </source>
</evidence>
<dbReference type="PANTHER" id="PTHR30346">
    <property type="entry name" value="TRANSCRIPTIONAL DUAL REGULATOR HCAR-RELATED"/>
    <property type="match status" value="1"/>
</dbReference>
<evidence type="ECO:0000256" key="2">
    <source>
        <dbReference type="ARBA" id="ARBA00023015"/>
    </source>
</evidence>
<accession>A0A0P1EQS9</accession>
<dbReference type="FunFam" id="1.10.10.10:FF:000001">
    <property type="entry name" value="LysR family transcriptional regulator"/>
    <property type="match status" value="1"/>
</dbReference>
<dbReference type="AlphaFoldDB" id="A0A0P1EQS9"/>
<evidence type="ECO:0000256" key="3">
    <source>
        <dbReference type="ARBA" id="ARBA00023125"/>
    </source>
</evidence>
<name>A0A0P1EQS9_9RHOB</name>
<dbReference type="GO" id="GO:0032993">
    <property type="term" value="C:protein-DNA complex"/>
    <property type="evidence" value="ECO:0007669"/>
    <property type="project" value="TreeGrafter"/>
</dbReference>
<dbReference type="OrthoDB" id="8679465at2"/>
<dbReference type="STRING" id="321267.SHM7688_01522"/>
<protein>
    <submittedName>
        <fullName evidence="6">Cys regulon transcriptional activator</fullName>
    </submittedName>
</protein>
<dbReference type="PROSITE" id="PS50931">
    <property type="entry name" value="HTH_LYSR"/>
    <property type="match status" value="1"/>
</dbReference>
<keyword evidence="4" id="KW-0804">Transcription</keyword>
<dbReference type="InterPro" id="IPR005119">
    <property type="entry name" value="LysR_subst-bd"/>
</dbReference>
<proteinExistence type="inferred from homology"/>
<keyword evidence="2" id="KW-0805">Transcription regulation</keyword>
<evidence type="ECO:0000259" key="5">
    <source>
        <dbReference type="PROSITE" id="PS50931"/>
    </source>
</evidence>
<dbReference type="SUPFAM" id="SSF46785">
    <property type="entry name" value="Winged helix' DNA-binding domain"/>
    <property type="match status" value="1"/>
</dbReference>
<dbReference type="SUPFAM" id="SSF53850">
    <property type="entry name" value="Periplasmic binding protein-like II"/>
    <property type="match status" value="1"/>
</dbReference>
<evidence type="ECO:0000313" key="6">
    <source>
        <dbReference type="EMBL" id="CUH52082.1"/>
    </source>
</evidence>
<dbReference type="PRINTS" id="PR00039">
    <property type="entry name" value="HTHLYSR"/>
</dbReference>
<feature type="domain" description="HTH lysR-type" evidence="5">
    <location>
        <begin position="5"/>
        <end position="63"/>
    </location>
</feature>
<dbReference type="InterPro" id="IPR000847">
    <property type="entry name" value="LysR_HTH_N"/>
</dbReference>
<dbReference type="Pfam" id="PF03466">
    <property type="entry name" value="LysR_substrate"/>
    <property type="match status" value="1"/>
</dbReference>
<dbReference type="Proteomes" id="UP000054823">
    <property type="component" value="Unassembled WGS sequence"/>
</dbReference>
<dbReference type="PANTHER" id="PTHR30346:SF0">
    <property type="entry name" value="HCA OPERON TRANSCRIPTIONAL ACTIVATOR HCAR"/>
    <property type="match status" value="1"/>
</dbReference>
<dbReference type="EMBL" id="CYPW01000013">
    <property type="protein sequence ID" value="CUH52082.1"/>
    <property type="molecule type" value="Genomic_DNA"/>
</dbReference>
<gene>
    <name evidence="6" type="primary">cysB</name>
    <name evidence="6" type="ORF">SHM7688_01522</name>
</gene>